<dbReference type="EC" id="6.3.4.2" evidence="11"/>
<feature type="active site" description="Nucleophile; for glutamine hydrolysis" evidence="11">
    <location>
        <position position="383"/>
    </location>
</feature>
<name>A0A2N1UMT7_9BACT</name>
<dbReference type="PANTHER" id="PTHR11550:SF0">
    <property type="entry name" value="CTP SYNTHASE-RELATED"/>
    <property type="match status" value="1"/>
</dbReference>
<organism evidence="14 15">
    <name type="scientific">Candidatus Kuenenbacteria bacterium HGW-Kuenenbacteria-1</name>
    <dbReference type="NCBI Taxonomy" id="2013812"/>
    <lineage>
        <taxon>Bacteria</taxon>
        <taxon>Candidatus Kueneniibacteriota</taxon>
    </lineage>
</organism>
<dbReference type="SUPFAM" id="SSF52317">
    <property type="entry name" value="Class I glutamine amidotransferase-like"/>
    <property type="match status" value="1"/>
</dbReference>
<feature type="binding site" evidence="11">
    <location>
        <position position="407"/>
    </location>
    <ligand>
        <name>L-glutamine</name>
        <dbReference type="ChEBI" id="CHEBI:58359"/>
    </ligand>
</feature>
<feature type="active site" evidence="11">
    <location>
        <position position="512"/>
    </location>
</feature>
<feature type="binding site" evidence="11">
    <location>
        <position position="70"/>
    </location>
    <ligand>
        <name>ATP</name>
        <dbReference type="ChEBI" id="CHEBI:30616"/>
    </ligand>
</feature>
<evidence type="ECO:0000313" key="15">
    <source>
        <dbReference type="Proteomes" id="UP000233414"/>
    </source>
</evidence>
<dbReference type="NCBIfam" id="TIGR00337">
    <property type="entry name" value="PyrG"/>
    <property type="match status" value="1"/>
</dbReference>
<feature type="binding site" evidence="11">
    <location>
        <position position="70"/>
    </location>
    <ligand>
        <name>Mg(2+)</name>
        <dbReference type="ChEBI" id="CHEBI:18420"/>
    </ligand>
</feature>
<evidence type="ECO:0000256" key="3">
    <source>
        <dbReference type="ARBA" id="ARBA00022598"/>
    </source>
</evidence>
<dbReference type="InterPro" id="IPR017926">
    <property type="entry name" value="GATASE"/>
</dbReference>
<evidence type="ECO:0000256" key="7">
    <source>
        <dbReference type="ARBA" id="ARBA00022842"/>
    </source>
</evidence>
<comment type="activity regulation">
    <text evidence="11">Allosterically activated by GTP, when glutamine is the substrate; GTP has no effect on the reaction when ammonia is the substrate. The allosteric effector GTP functions by stabilizing the protein conformation that binds the tetrahedral intermediate(s) formed during glutamine hydrolysis. Inhibited by the product CTP, via allosteric rather than competitive inhibition.</text>
</comment>
<comment type="catalytic activity">
    <reaction evidence="11">
        <text>UTP + NH4(+) + ATP = CTP + ADP + phosphate + 2 H(+)</text>
        <dbReference type="Rhea" id="RHEA:16597"/>
        <dbReference type="ChEBI" id="CHEBI:15378"/>
        <dbReference type="ChEBI" id="CHEBI:28938"/>
        <dbReference type="ChEBI" id="CHEBI:30616"/>
        <dbReference type="ChEBI" id="CHEBI:37563"/>
        <dbReference type="ChEBI" id="CHEBI:43474"/>
        <dbReference type="ChEBI" id="CHEBI:46398"/>
        <dbReference type="ChEBI" id="CHEBI:456216"/>
    </reaction>
</comment>
<dbReference type="InterPro" id="IPR027417">
    <property type="entry name" value="P-loop_NTPase"/>
</dbReference>
<dbReference type="GO" id="GO:0097268">
    <property type="term" value="C:cytoophidium"/>
    <property type="evidence" value="ECO:0007669"/>
    <property type="project" value="UniProtKB-ARBA"/>
</dbReference>
<dbReference type="Gene3D" id="3.40.50.880">
    <property type="match status" value="1"/>
</dbReference>
<dbReference type="Gene3D" id="3.40.50.300">
    <property type="entry name" value="P-loop containing nucleotide triphosphate hydrolases"/>
    <property type="match status" value="1"/>
</dbReference>
<dbReference type="CDD" id="cd01746">
    <property type="entry name" value="GATase1_CTP_Synthase"/>
    <property type="match status" value="1"/>
</dbReference>
<feature type="binding site" evidence="11">
    <location>
        <position position="467"/>
    </location>
    <ligand>
        <name>L-glutamine</name>
        <dbReference type="ChEBI" id="CHEBI:58359"/>
    </ligand>
</feature>
<evidence type="ECO:0000256" key="10">
    <source>
        <dbReference type="ARBA" id="ARBA00047781"/>
    </source>
</evidence>
<keyword evidence="3 11" id="KW-0436">Ligase</keyword>
<dbReference type="CDD" id="cd03113">
    <property type="entry name" value="CTPS_N"/>
    <property type="match status" value="1"/>
</dbReference>
<keyword evidence="8 11" id="KW-0315">Glutamine amidotransferase</keyword>
<dbReference type="EMBL" id="PGYQ01000023">
    <property type="protein sequence ID" value="PKL71980.1"/>
    <property type="molecule type" value="Genomic_DNA"/>
</dbReference>
<dbReference type="AlphaFoldDB" id="A0A2N1UMT7"/>
<feature type="active site" evidence="11">
    <location>
        <position position="514"/>
    </location>
</feature>
<keyword evidence="4 11" id="KW-0479">Metal-binding</keyword>
<comment type="caution">
    <text evidence="14">The sequence shown here is derived from an EMBL/GenBank/DDBJ whole genome shotgun (WGS) entry which is preliminary data.</text>
</comment>
<evidence type="ECO:0000256" key="1">
    <source>
        <dbReference type="ARBA" id="ARBA00005171"/>
    </source>
</evidence>
<dbReference type="Proteomes" id="UP000233414">
    <property type="component" value="Unassembled WGS sequence"/>
</dbReference>
<evidence type="ECO:0000256" key="2">
    <source>
        <dbReference type="ARBA" id="ARBA00007533"/>
    </source>
</evidence>
<dbReference type="InterPro" id="IPR029062">
    <property type="entry name" value="Class_I_gatase-like"/>
</dbReference>
<evidence type="ECO:0000256" key="4">
    <source>
        <dbReference type="ARBA" id="ARBA00022723"/>
    </source>
</evidence>
<comment type="catalytic activity">
    <reaction evidence="10 11">
        <text>UTP + L-glutamine + ATP + H2O = CTP + L-glutamate + ADP + phosphate + 2 H(+)</text>
        <dbReference type="Rhea" id="RHEA:26426"/>
        <dbReference type="ChEBI" id="CHEBI:15377"/>
        <dbReference type="ChEBI" id="CHEBI:15378"/>
        <dbReference type="ChEBI" id="CHEBI:29985"/>
        <dbReference type="ChEBI" id="CHEBI:30616"/>
        <dbReference type="ChEBI" id="CHEBI:37563"/>
        <dbReference type="ChEBI" id="CHEBI:43474"/>
        <dbReference type="ChEBI" id="CHEBI:46398"/>
        <dbReference type="ChEBI" id="CHEBI:58359"/>
        <dbReference type="ChEBI" id="CHEBI:456216"/>
        <dbReference type="EC" id="6.3.4.2"/>
    </reaction>
</comment>
<dbReference type="SUPFAM" id="SSF52540">
    <property type="entry name" value="P-loop containing nucleoside triphosphate hydrolases"/>
    <property type="match status" value="1"/>
</dbReference>
<feature type="binding site" evidence="11">
    <location>
        <begin position="187"/>
        <end position="192"/>
    </location>
    <ligand>
        <name>UTP</name>
        <dbReference type="ChEBI" id="CHEBI:46398"/>
    </ligand>
</feature>
<feature type="region of interest" description="Amidoligase domain" evidence="11">
    <location>
        <begin position="1"/>
        <end position="266"/>
    </location>
</feature>
<dbReference type="GO" id="GO:0044210">
    <property type="term" value="P:'de novo' CTP biosynthetic process"/>
    <property type="evidence" value="ECO:0007669"/>
    <property type="project" value="UniProtKB-UniRule"/>
</dbReference>
<comment type="miscellaneous">
    <text evidence="11">CTPSs have evolved a hybrid strategy for distinguishing between UTP and CTP. The overlapping regions of the product feedback inhibitory and substrate sites recognize a common feature in both compounds, the triphosphate moiety. To differentiate isosteric substrate and product pyrimidine rings, an additional pocket far from the expected kinase/ligase catalytic site, specifically recognizes the cytosine and ribose portions of the product inhibitor.</text>
</comment>
<feature type="binding site" evidence="11">
    <location>
        <position position="140"/>
    </location>
    <ligand>
        <name>Mg(2+)</name>
        <dbReference type="ChEBI" id="CHEBI:18420"/>
    </ligand>
</feature>
<evidence type="ECO:0000313" key="14">
    <source>
        <dbReference type="EMBL" id="PKL71980.1"/>
    </source>
</evidence>
<reference evidence="14 15" key="1">
    <citation type="journal article" date="2017" name="ISME J.">
        <title>Potential for microbial H2 and metal transformations associated with novel bacteria and archaea in deep terrestrial subsurface sediments.</title>
        <authorList>
            <person name="Hernsdorf A.W."/>
            <person name="Amano Y."/>
            <person name="Miyakawa K."/>
            <person name="Ise K."/>
            <person name="Suzuki Y."/>
            <person name="Anantharaman K."/>
            <person name="Probst A."/>
            <person name="Burstein D."/>
            <person name="Thomas B.C."/>
            <person name="Banfield J.F."/>
        </authorList>
    </citation>
    <scope>NUCLEOTIDE SEQUENCE [LARGE SCALE GENOMIC DNA]</scope>
    <source>
        <strain evidence="14">HGW-Kuenenbacteria-1</strain>
    </source>
</reference>
<comment type="function">
    <text evidence="11">Catalyzes the ATP-dependent amination of UTP to CTP with either L-glutamine or ammonia as the source of nitrogen. Regulates intracellular CTP levels through interactions with the four ribonucleotide triphosphates.</text>
</comment>
<dbReference type="HAMAP" id="MF_01227">
    <property type="entry name" value="PyrG"/>
    <property type="match status" value="1"/>
</dbReference>
<dbReference type="PANTHER" id="PTHR11550">
    <property type="entry name" value="CTP SYNTHASE"/>
    <property type="match status" value="1"/>
</dbReference>
<dbReference type="GO" id="GO:0042802">
    <property type="term" value="F:identical protein binding"/>
    <property type="evidence" value="ECO:0007669"/>
    <property type="project" value="TreeGrafter"/>
</dbReference>
<feature type="binding site" evidence="11">
    <location>
        <position position="12"/>
    </location>
    <ligand>
        <name>UTP</name>
        <dbReference type="ChEBI" id="CHEBI:46398"/>
    </ligand>
</feature>
<keyword evidence="7 11" id="KW-0460">Magnesium</keyword>
<feature type="binding site" evidence="11">
    <location>
        <position position="241"/>
    </location>
    <ligand>
        <name>ATP</name>
        <dbReference type="ChEBI" id="CHEBI:30616"/>
    </ligand>
</feature>
<evidence type="ECO:0000256" key="11">
    <source>
        <dbReference type="HAMAP-Rule" id="MF_01227"/>
    </source>
</evidence>
<comment type="similarity">
    <text evidence="2 11">Belongs to the CTP synthase family.</text>
</comment>
<keyword evidence="9 11" id="KW-0665">Pyrimidine biosynthesis</keyword>
<feature type="binding site" evidence="11">
    <location>
        <position position="53"/>
    </location>
    <ligand>
        <name>L-glutamine</name>
        <dbReference type="ChEBI" id="CHEBI:58359"/>
    </ligand>
</feature>
<dbReference type="Pfam" id="PF06418">
    <property type="entry name" value="CTP_synth_N"/>
    <property type="match status" value="1"/>
</dbReference>
<comment type="pathway">
    <text evidence="1 11">Pyrimidine metabolism; CTP biosynthesis via de novo pathway; CTP from UDP: step 2/2.</text>
</comment>
<feature type="domain" description="CTP synthase N-terminal" evidence="13">
    <location>
        <begin position="2"/>
        <end position="266"/>
    </location>
</feature>
<feature type="binding site" evidence="11">
    <location>
        <position position="223"/>
    </location>
    <ligand>
        <name>UTP</name>
        <dbReference type="ChEBI" id="CHEBI:46398"/>
    </ligand>
</feature>
<comment type="catalytic activity">
    <reaction evidence="11">
        <text>L-glutamine + H2O = L-glutamate + NH4(+)</text>
        <dbReference type="Rhea" id="RHEA:15889"/>
        <dbReference type="ChEBI" id="CHEBI:15377"/>
        <dbReference type="ChEBI" id="CHEBI:28938"/>
        <dbReference type="ChEBI" id="CHEBI:29985"/>
        <dbReference type="ChEBI" id="CHEBI:58359"/>
    </reaction>
</comment>
<protein>
    <recommendedName>
        <fullName evidence="11">CTP synthase</fullName>
        <ecNumber evidence="11">6.3.4.2</ecNumber>
    </recommendedName>
    <alternativeName>
        <fullName evidence="11">Cytidine 5'-triphosphate synthase</fullName>
    </alternativeName>
    <alternativeName>
        <fullName evidence="11">Cytidine triphosphate synthetase</fullName>
        <shortName evidence="11">CTP synthetase</shortName>
        <shortName evidence="11">CTPS</shortName>
    </alternativeName>
    <alternativeName>
        <fullName evidence="11">UTP--ammonia ligase</fullName>
    </alternativeName>
</protein>
<feature type="binding site" evidence="11">
    <location>
        <position position="356"/>
    </location>
    <ligand>
        <name>L-glutamine</name>
        <dbReference type="ChEBI" id="CHEBI:58359"/>
    </ligand>
</feature>
<evidence type="ECO:0000256" key="9">
    <source>
        <dbReference type="ARBA" id="ARBA00022975"/>
    </source>
</evidence>
<dbReference type="InterPro" id="IPR017456">
    <property type="entry name" value="CTP_synthase_N"/>
</dbReference>
<feature type="binding site" evidence="11">
    <location>
        <begin position="13"/>
        <end position="18"/>
    </location>
    <ligand>
        <name>ATP</name>
        <dbReference type="ChEBI" id="CHEBI:30616"/>
    </ligand>
</feature>
<dbReference type="UniPathway" id="UPA00159">
    <property type="reaction ID" value="UER00277"/>
</dbReference>
<proteinExistence type="inferred from homology"/>
<dbReference type="GO" id="GO:0019856">
    <property type="term" value="P:pyrimidine nucleobase biosynthetic process"/>
    <property type="evidence" value="ECO:0007669"/>
    <property type="project" value="TreeGrafter"/>
</dbReference>
<dbReference type="GO" id="GO:0005524">
    <property type="term" value="F:ATP binding"/>
    <property type="evidence" value="ECO:0007669"/>
    <property type="project" value="UniProtKB-KW"/>
</dbReference>
<feature type="binding site" evidence="11">
    <location>
        <position position="12"/>
    </location>
    <ligand>
        <name>CTP</name>
        <dbReference type="ChEBI" id="CHEBI:37563"/>
        <note>allosteric inhibitor</note>
    </ligand>
</feature>
<feature type="domain" description="Glutamine amidotransferase" evidence="12">
    <location>
        <begin position="304"/>
        <end position="531"/>
    </location>
</feature>
<keyword evidence="6 11" id="KW-0067">ATP-binding</keyword>
<dbReference type="NCBIfam" id="NF003792">
    <property type="entry name" value="PRK05380.1"/>
    <property type="match status" value="1"/>
</dbReference>
<evidence type="ECO:0000256" key="6">
    <source>
        <dbReference type="ARBA" id="ARBA00022840"/>
    </source>
</evidence>
<feature type="binding site" evidence="11">
    <location>
        <begin position="147"/>
        <end position="149"/>
    </location>
    <ligand>
        <name>CTP</name>
        <dbReference type="ChEBI" id="CHEBI:37563"/>
        <note>allosteric inhibitor</note>
    </ligand>
</feature>
<sequence length="539" mass="60996">MKYIFITGGVCSGLGKGIAAASTGMLLKACGYKVCILKLDPYLNVDPGTMSPYQHGEVFVTNDGVETDLDLGHYERFIDENLSKLSNVTAGQIYKEIINKEREGEYLGKTIQIIPHVTGAIKNCIKKTAQESRADFLIIEIGGTVGDIEGESFLEAARQWHQENGGKNVLFIHLTLLPYLKTSEELKTKPTQASVRELQRQGIHPDIILARSDYPIKKELIEKISLFCNILPEELIPALTVENIYEVPLNFQKYSLIKIISKSLDLENKIPKLDNWEKLIKKIKNKNKKNLKIGIIGKYTEHEDAYISVKEALKSAGYANNVNIKIESIAAENLEKQNKKEWDKLKTIHGLVVPGGFGSRGIEGKIKAVKYARENKIPYLGLCMGMQIAAIEFARNVLKIEDANSAEVNLQTKNPVIYIMPEQIKKMENKDYGASMRLGAYPCVLNKDSLAYKAYKQKEISERHRHRYEFNNKYREILEKAGLKITGTSPDGKLVEIVELKDHPWFVGVQFHPEFKSRPLRSHPLFRDFIKAVKMVCNK</sequence>
<keyword evidence="5 11" id="KW-0547">Nucleotide-binding</keyword>
<feature type="binding site" evidence="11">
    <location>
        <begin position="384"/>
        <end position="387"/>
    </location>
    <ligand>
        <name>L-glutamine</name>
        <dbReference type="ChEBI" id="CHEBI:58359"/>
    </ligand>
</feature>
<dbReference type="GO" id="GO:0004359">
    <property type="term" value="F:glutaminase activity"/>
    <property type="evidence" value="ECO:0007669"/>
    <property type="project" value="RHEA"/>
</dbReference>
<accession>A0A2N1UMT7</accession>
<dbReference type="Pfam" id="PF00117">
    <property type="entry name" value="GATase"/>
    <property type="match status" value="1"/>
</dbReference>
<dbReference type="GO" id="GO:0046872">
    <property type="term" value="F:metal ion binding"/>
    <property type="evidence" value="ECO:0007669"/>
    <property type="project" value="UniProtKB-KW"/>
</dbReference>
<feature type="binding site" evidence="11">
    <location>
        <begin position="187"/>
        <end position="192"/>
    </location>
    <ligand>
        <name>CTP</name>
        <dbReference type="ChEBI" id="CHEBI:37563"/>
        <note>allosteric inhibitor</note>
    </ligand>
</feature>
<evidence type="ECO:0000259" key="12">
    <source>
        <dbReference type="Pfam" id="PF00117"/>
    </source>
</evidence>
<dbReference type="GO" id="GO:0003883">
    <property type="term" value="F:CTP synthase activity"/>
    <property type="evidence" value="ECO:0007669"/>
    <property type="project" value="UniProtKB-UniRule"/>
</dbReference>
<dbReference type="InterPro" id="IPR033828">
    <property type="entry name" value="GATase1_CTP_Synthase"/>
</dbReference>
<evidence type="ECO:0000259" key="13">
    <source>
        <dbReference type="Pfam" id="PF06418"/>
    </source>
</evidence>
<gene>
    <name evidence="11" type="primary">pyrG</name>
    <name evidence="14" type="ORF">CVV26_03405</name>
</gene>
<dbReference type="FunFam" id="3.40.50.880:FF:000002">
    <property type="entry name" value="CTP synthase"/>
    <property type="match status" value="1"/>
</dbReference>
<comment type="caution">
    <text evidence="11">Lacks conserved residue(s) required for the propagation of feature annotation.</text>
</comment>
<dbReference type="InterPro" id="IPR004468">
    <property type="entry name" value="CTP_synthase"/>
</dbReference>
<feature type="binding site" evidence="11">
    <location>
        <position position="223"/>
    </location>
    <ligand>
        <name>CTP</name>
        <dbReference type="ChEBI" id="CHEBI:37563"/>
        <note>allosteric inhibitor</note>
    </ligand>
</feature>
<dbReference type="PROSITE" id="PS51273">
    <property type="entry name" value="GATASE_TYPE_1"/>
    <property type="match status" value="1"/>
</dbReference>
<comment type="subunit">
    <text evidence="11">Homotetramer.</text>
</comment>
<dbReference type="FunFam" id="3.40.50.300:FF:000009">
    <property type="entry name" value="CTP synthase"/>
    <property type="match status" value="1"/>
</dbReference>
<evidence type="ECO:0000256" key="5">
    <source>
        <dbReference type="ARBA" id="ARBA00022741"/>
    </source>
</evidence>
<evidence type="ECO:0000256" key="8">
    <source>
        <dbReference type="ARBA" id="ARBA00022962"/>
    </source>
</evidence>
<dbReference type="GO" id="GO:0005829">
    <property type="term" value="C:cytosol"/>
    <property type="evidence" value="ECO:0007669"/>
    <property type="project" value="TreeGrafter"/>
</dbReference>